<name>A0ABY2B5Y4_9ACTN</name>
<dbReference type="Proteomes" id="UP000295818">
    <property type="component" value="Unassembled WGS sequence"/>
</dbReference>
<accession>A0ABY2B5Y4</accession>
<proteinExistence type="predicted"/>
<organism evidence="1 2">
    <name type="scientific">Kribbella orskensis</name>
    <dbReference type="NCBI Taxonomy" id="2512216"/>
    <lineage>
        <taxon>Bacteria</taxon>
        <taxon>Bacillati</taxon>
        <taxon>Actinomycetota</taxon>
        <taxon>Actinomycetes</taxon>
        <taxon>Propionibacteriales</taxon>
        <taxon>Kribbellaceae</taxon>
        <taxon>Kribbella</taxon>
    </lineage>
</organism>
<reference evidence="1 2" key="1">
    <citation type="journal article" date="2015" name="Stand. Genomic Sci.">
        <title>Genomic Encyclopedia of Bacterial and Archaeal Type Strains, Phase III: the genomes of soil and plant-associated and newly described type strains.</title>
        <authorList>
            <person name="Whitman W.B."/>
            <person name="Woyke T."/>
            <person name="Klenk H.P."/>
            <person name="Zhou Y."/>
            <person name="Lilburn T.G."/>
            <person name="Beck B.J."/>
            <person name="De Vos P."/>
            <person name="Vandamme P."/>
            <person name="Eisen J.A."/>
            <person name="Garrity G."/>
            <person name="Hugenholtz P."/>
            <person name="Kyrpides N.C."/>
        </authorList>
    </citation>
    <scope>NUCLEOTIDE SEQUENCE [LARGE SCALE GENOMIC DNA]</scope>
    <source>
        <strain evidence="1 2">VKM Ac-2538</strain>
    </source>
</reference>
<dbReference type="EMBL" id="SLWM01000050">
    <property type="protein sequence ID" value="TCO08073.1"/>
    <property type="molecule type" value="Genomic_DNA"/>
</dbReference>
<keyword evidence="2" id="KW-1185">Reference proteome</keyword>
<protein>
    <submittedName>
        <fullName evidence="1">Uncharacterized protein</fullName>
    </submittedName>
</protein>
<evidence type="ECO:0000313" key="1">
    <source>
        <dbReference type="EMBL" id="TCO08073.1"/>
    </source>
</evidence>
<evidence type="ECO:0000313" key="2">
    <source>
        <dbReference type="Proteomes" id="UP000295818"/>
    </source>
</evidence>
<gene>
    <name evidence="1" type="ORF">EV644_15018</name>
</gene>
<comment type="caution">
    <text evidence="1">The sequence shown here is derived from an EMBL/GenBank/DDBJ whole genome shotgun (WGS) entry which is preliminary data.</text>
</comment>
<sequence>MVAAAGGQVFQVVDRPAFLPACEVGFGDRSGQPVVAVLPLGQHQQVRAFGIRDAVLGTGQAEGELGAVDGGDVVGRRGLGEAGRAVEPVVVGQRDRVQTEPHGLLDQLLGGGGAVEEAEVGVAVQFGVGDDLALGRLWLVVGRRNVRSAVLTPGGGVAAIGLDRAAAVRVRA</sequence>